<keyword evidence="5" id="KW-0408">Iron</keyword>
<accession>A0A940PHP1</accession>
<dbReference type="PANTHER" id="PTHR42771:SF2">
    <property type="entry name" value="IRON(3+)-HYDROXAMATE IMPORT ATP-BINDING PROTEIN FHUC"/>
    <property type="match status" value="1"/>
</dbReference>
<dbReference type="InterPro" id="IPR003959">
    <property type="entry name" value="ATPase_AAA_core"/>
</dbReference>
<dbReference type="EMBL" id="JAEEGA010000022">
    <property type="protein sequence ID" value="MBP1044118.1"/>
    <property type="molecule type" value="Genomic_DNA"/>
</dbReference>
<evidence type="ECO:0000256" key="3">
    <source>
        <dbReference type="ARBA" id="ARBA00022475"/>
    </source>
</evidence>
<gene>
    <name evidence="9" type="ORF">I6N95_24205</name>
</gene>
<dbReference type="GO" id="GO:0005886">
    <property type="term" value="C:plasma membrane"/>
    <property type="evidence" value="ECO:0007669"/>
    <property type="project" value="UniProtKB-SubCell"/>
</dbReference>
<dbReference type="Pfam" id="PF13304">
    <property type="entry name" value="AAA_21"/>
    <property type="match status" value="1"/>
</dbReference>
<evidence type="ECO:0000256" key="6">
    <source>
        <dbReference type="ARBA" id="ARBA00023065"/>
    </source>
</evidence>
<feature type="domain" description="AAA+ ATPase" evidence="8">
    <location>
        <begin position="36"/>
        <end position="206"/>
    </location>
</feature>
<dbReference type="InterPro" id="IPR027417">
    <property type="entry name" value="P-loop_NTPase"/>
</dbReference>
<organism evidence="9 10">
    <name type="scientific">Vagococcus allomyrinae</name>
    <dbReference type="NCBI Taxonomy" id="2794353"/>
    <lineage>
        <taxon>Bacteria</taxon>
        <taxon>Bacillati</taxon>
        <taxon>Bacillota</taxon>
        <taxon>Bacilli</taxon>
        <taxon>Lactobacillales</taxon>
        <taxon>Enterococcaceae</taxon>
        <taxon>Vagococcus</taxon>
    </lineage>
</organism>
<proteinExistence type="predicted"/>
<dbReference type="SMART" id="SM00382">
    <property type="entry name" value="AAA"/>
    <property type="match status" value="1"/>
</dbReference>
<reference evidence="9" key="1">
    <citation type="submission" date="2020-12" db="EMBL/GenBank/DDBJ databases">
        <title>Vagococcus allomyrinae sp. nov. and Enterococcus lavae sp. nov., isolated from the larvae of Allomyrina dichotoma.</title>
        <authorList>
            <person name="Lee S.D."/>
        </authorList>
    </citation>
    <scope>NUCLEOTIDE SEQUENCE</scope>
    <source>
        <strain evidence="9">BWB3-3</strain>
    </source>
</reference>
<comment type="caution">
    <text evidence="9">The sequence shown here is derived from an EMBL/GenBank/DDBJ whole genome shotgun (WGS) entry which is preliminary data.</text>
</comment>
<comment type="subcellular location">
    <subcellularLocation>
        <location evidence="1">Cell membrane</location>
        <topology evidence="1">Peripheral membrane protein</topology>
    </subcellularLocation>
</comment>
<evidence type="ECO:0000256" key="2">
    <source>
        <dbReference type="ARBA" id="ARBA00022448"/>
    </source>
</evidence>
<sequence length="241" mass="27697">MKGLYVKQLRYQAPDQSARHPFDLAFLDQLNEVTFAEAVTFIVGENGVGKSTLIETIAQLMDLNLEGGSRNNQFSSYGENHLLADSCRLIRYPNYPKDAYFYRAETYYNLMTNLDDLGISEELFAKNSHHYSRGQSFKELVSQRFFGKGLYIMDEPETGLSISSQFELLVMMADLVKRESQFIVATHSPALLMFPGATIFELSTEGLKEVAYQDTQLFKEWQMLFERQSVFVKDLLRDIEL</sequence>
<evidence type="ECO:0000313" key="9">
    <source>
        <dbReference type="EMBL" id="MBP1044118.1"/>
    </source>
</evidence>
<dbReference type="GO" id="GO:0006826">
    <property type="term" value="P:iron ion transport"/>
    <property type="evidence" value="ECO:0007669"/>
    <property type="project" value="UniProtKB-KW"/>
</dbReference>
<dbReference type="InterPro" id="IPR003593">
    <property type="entry name" value="AAA+_ATPase"/>
</dbReference>
<evidence type="ECO:0000256" key="1">
    <source>
        <dbReference type="ARBA" id="ARBA00004202"/>
    </source>
</evidence>
<dbReference type="CDD" id="cd00267">
    <property type="entry name" value="ABC_ATPase"/>
    <property type="match status" value="1"/>
</dbReference>
<dbReference type="GO" id="GO:0016887">
    <property type="term" value="F:ATP hydrolysis activity"/>
    <property type="evidence" value="ECO:0007669"/>
    <property type="project" value="InterPro"/>
</dbReference>
<evidence type="ECO:0000313" key="10">
    <source>
        <dbReference type="Proteomes" id="UP000674938"/>
    </source>
</evidence>
<dbReference type="Proteomes" id="UP000674938">
    <property type="component" value="Unassembled WGS sequence"/>
</dbReference>
<name>A0A940PHP1_9ENTE</name>
<keyword evidence="10" id="KW-1185">Reference proteome</keyword>
<dbReference type="GO" id="GO:0005524">
    <property type="term" value="F:ATP binding"/>
    <property type="evidence" value="ECO:0007669"/>
    <property type="project" value="InterPro"/>
</dbReference>
<dbReference type="AlphaFoldDB" id="A0A940PHP1"/>
<evidence type="ECO:0000259" key="8">
    <source>
        <dbReference type="SMART" id="SM00382"/>
    </source>
</evidence>
<keyword evidence="7" id="KW-0472">Membrane</keyword>
<keyword evidence="6" id="KW-0406">Ion transport</keyword>
<dbReference type="PANTHER" id="PTHR42771">
    <property type="entry name" value="IRON(3+)-HYDROXAMATE IMPORT ATP-BINDING PROTEIN FHUC"/>
    <property type="match status" value="1"/>
</dbReference>
<dbReference type="InterPro" id="IPR051535">
    <property type="entry name" value="Siderophore_ABC-ATPase"/>
</dbReference>
<evidence type="ECO:0000256" key="4">
    <source>
        <dbReference type="ARBA" id="ARBA00022496"/>
    </source>
</evidence>
<evidence type="ECO:0000256" key="7">
    <source>
        <dbReference type="ARBA" id="ARBA00023136"/>
    </source>
</evidence>
<keyword evidence="4" id="KW-0410">Iron transport</keyword>
<dbReference type="GO" id="GO:0006302">
    <property type="term" value="P:double-strand break repair"/>
    <property type="evidence" value="ECO:0007669"/>
    <property type="project" value="InterPro"/>
</dbReference>
<protein>
    <submittedName>
        <fullName evidence="9">AAA family ATPase</fullName>
    </submittedName>
</protein>
<keyword evidence="3" id="KW-1003">Cell membrane</keyword>
<dbReference type="SUPFAM" id="SSF52540">
    <property type="entry name" value="P-loop containing nucleoside triphosphate hydrolases"/>
    <property type="match status" value="1"/>
</dbReference>
<evidence type="ECO:0000256" key="5">
    <source>
        <dbReference type="ARBA" id="ARBA00023004"/>
    </source>
</evidence>
<keyword evidence="2" id="KW-0813">Transport</keyword>
<dbReference type="RefSeq" id="WP_209532315.1">
    <property type="nucleotide sequence ID" value="NZ_JAEEGA010000022.1"/>
</dbReference>
<dbReference type="Gene3D" id="3.40.50.300">
    <property type="entry name" value="P-loop containing nucleotide triphosphate hydrolases"/>
    <property type="match status" value="2"/>
</dbReference>